<dbReference type="AlphaFoldDB" id="A0A2P8HWW4"/>
<dbReference type="Pfam" id="PF09084">
    <property type="entry name" value="NMT1"/>
    <property type="match status" value="1"/>
</dbReference>
<dbReference type="InterPro" id="IPR027939">
    <property type="entry name" value="NMT1/THI5"/>
</dbReference>
<protein>
    <submittedName>
        <fullName evidence="2">Putative hydroxymethylpyrimidine transport system substrate-binding protein</fullName>
    </submittedName>
</protein>
<dbReference type="PANTHER" id="PTHR31528">
    <property type="entry name" value="4-AMINO-5-HYDROXYMETHYL-2-METHYLPYRIMIDINE PHOSPHATE SYNTHASE THI11-RELATED"/>
    <property type="match status" value="1"/>
</dbReference>
<feature type="domain" description="SsuA/THI5-like" evidence="1">
    <location>
        <begin position="40"/>
        <end position="253"/>
    </location>
</feature>
<reference evidence="2 3" key="1">
    <citation type="submission" date="2018-03" db="EMBL/GenBank/DDBJ databases">
        <title>Genomic Encyclopedia of Type Strains, Phase III (KMG-III): the genomes of soil and plant-associated and newly described type strains.</title>
        <authorList>
            <person name="Whitman W."/>
        </authorList>
    </citation>
    <scope>NUCLEOTIDE SEQUENCE [LARGE SCALE GENOMIC DNA]</scope>
    <source>
        <strain evidence="2 3">CGMCC 1.07653</strain>
    </source>
</reference>
<proteinExistence type="predicted"/>
<accession>A0A2P8HWW4</accession>
<dbReference type="OrthoDB" id="9815602at2"/>
<dbReference type="EMBL" id="PYAV01000002">
    <property type="protein sequence ID" value="PSL50733.1"/>
    <property type="molecule type" value="Genomic_DNA"/>
</dbReference>
<dbReference type="SUPFAM" id="SSF53850">
    <property type="entry name" value="Periplasmic binding protein-like II"/>
    <property type="match status" value="1"/>
</dbReference>
<name>A0A2P8HWW4_9BACI</name>
<sequence>MWKRVTIVLSSFMLLNACGSEDASSDTTDEITLMLDWYPNAVHSYLYAAEEKGYFEEENIDVDIQFPANPTDPTNLTGAGEVDLAMSYEPTVLMSRDEGLPVVTVAPIVQSPLNHIMTLSESGIETPADLEGKTVGYPGGATNEPIVEQVLAHADLTMEDITLTDVGFDIGPALVSGSVDAIVGAYINHEYPLLQQEGHDISYMNPVEKGVPSYDELVLIANENELAENEEVYERFWSAASKGYEVVKDDPDNGLELLLKHEEKEEFPLNEDVEQASMDILLEQMETEERAFGEVSEEESEQVAAWLYETGLVDEKPDIEDALQPLNDHES</sequence>
<gene>
    <name evidence="2" type="ORF">B0H94_1025</name>
</gene>
<comment type="caution">
    <text evidence="2">The sequence shown here is derived from an EMBL/GenBank/DDBJ whole genome shotgun (WGS) entry which is preliminary data.</text>
</comment>
<organism evidence="2 3">
    <name type="scientific">Salsuginibacillus halophilus</name>
    <dbReference type="NCBI Taxonomy" id="517424"/>
    <lineage>
        <taxon>Bacteria</taxon>
        <taxon>Bacillati</taxon>
        <taxon>Bacillota</taxon>
        <taxon>Bacilli</taxon>
        <taxon>Bacillales</taxon>
        <taxon>Bacillaceae</taxon>
        <taxon>Salsuginibacillus</taxon>
    </lineage>
</organism>
<dbReference type="InterPro" id="IPR015168">
    <property type="entry name" value="SsuA/THI5"/>
</dbReference>
<dbReference type="Proteomes" id="UP000242310">
    <property type="component" value="Unassembled WGS sequence"/>
</dbReference>
<evidence type="ECO:0000313" key="3">
    <source>
        <dbReference type="Proteomes" id="UP000242310"/>
    </source>
</evidence>
<keyword evidence="3" id="KW-1185">Reference proteome</keyword>
<dbReference type="GO" id="GO:0009228">
    <property type="term" value="P:thiamine biosynthetic process"/>
    <property type="evidence" value="ECO:0007669"/>
    <property type="project" value="InterPro"/>
</dbReference>
<dbReference type="Gene3D" id="3.40.190.10">
    <property type="entry name" value="Periplasmic binding protein-like II"/>
    <property type="match status" value="2"/>
</dbReference>
<evidence type="ECO:0000259" key="1">
    <source>
        <dbReference type="Pfam" id="PF09084"/>
    </source>
</evidence>
<dbReference type="RefSeq" id="WP_106587461.1">
    <property type="nucleotide sequence ID" value="NZ_PYAV01000002.1"/>
</dbReference>
<evidence type="ECO:0000313" key="2">
    <source>
        <dbReference type="EMBL" id="PSL50733.1"/>
    </source>
</evidence>
<dbReference type="PANTHER" id="PTHR31528:SF3">
    <property type="entry name" value="THIAMINE BIOSYNTHESIS PROTEIN HI_0357-RELATED"/>
    <property type="match status" value="1"/>
</dbReference>